<feature type="domain" description="BPTI/Kunitz inhibitor" evidence="9">
    <location>
        <begin position="1009"/>
        <end position="1059"/>
    </location>
</feature>
<feature type="chain" id="PRO_5035217281" description="Kunitz domain-containing protein" evidence="8">
    <location>
        <begin position="24"/>
        <end position="2167"/>
    </location>
</feature>
<dbReference type="SUPFAM" id="SSF57362">
    <property type="entry name" value="BPTI-like"/>
    <property type="match status" value="3"/>
</dbReference>
<sequence length="2167" mass="234089">MFLTMRQSLLALLLLVVTAMASANVNSTVGLKSTGRCPTKIRDPDRCPPASDDRSDECATDRDCNGESKCCSDGCRRVCVMPLLTSCERQRVETVKRARALQLTDNDITLPNCDPIGDFEPVQCDPLTGNCFCVDESGFELAGTRARSLEMVNCTNPKPCAGLLCRMLCPYEFELDTEGCPLCQCRDPCRGIKCPGSQTCQLEEMPCAKEPCPPVPTCKQARSAEDLCPAGVPLTMPSGDRPFLCGLQVGQPQCPQLFDCIVQPGADYGVCCMAADRITKPGTCPLVDDQMNSTVCGVPCANDMECQGADKCCPSVGSCGGSGHCVPPFNFSLCLQQQQIAQLLSLTEREGKGYIPQCDEDNQKFAVRQCSRNGLVCWCVDPDLGTKVKGSMGSAQDVVCDGLSNAMARSSRCSSPVCGLTCDYGFKSDNQGCATCECDNPCEQLVCPEGEQCLMKRDASCPAGVKRCPMSPQCRRIFVPPCAFGRHLSNEATEEPVSCTVGSKFACPSGYHCSFSVPNNASYCCPAAASSVSGSKQVLPEEDGRLPSICEMMKEIADGRKPAEPGYNLILKNPRCTAQGEFEEEQCDDKGICWCVDEFGVELAGTRGVASQRSASTCLKMRHDTESECPGLLCRLGCDYGFAVDNATNCPLCECRNPCDVLNCPQGQECQLVVSPCAEAPFCPALPFCTAVQRNREDTNMQEEEDVIEEEFIASCPVGEPFINPVDNLTIQCNPRSRALSCPEGFSCYSENNGADGTCCPIPHVIKAGQCPYLVPISVDSCDSECSADEDCDGQLKCCSNGCGTQCVEPLIKTACQHMQMIMKYKARENGVPANRLFIPRCRPEDGAFEPVQCDPVTRACWCVSSDGRELAGTRVPPGLQPQCHIPRSCPALTECAELDCSAHGHQLDTSGCPICACRDPCDGVECRSGAEECRVVQVNCIRAPCPPLPVCLPRLDNPCTHGQPLREAYSNSTVNCGPMGSTCPSTHKCHLSPLGEFSVCCPKPRDVCFQEKLLGSCKASVLRYSFNEKRNRCEAFRYTGCGGNMNNFDSERECKSVCPSLSTCEELREKNLKMAEKFKKVVFTPKCNKANGDWEPVQCLEEVGICWCVDKDGEHIKGSLTRGSPTCGVRQARQRSIDPPICDDPNVVVHACNKTICESKICLSNPKAVCRVDPCGGCRHAFYDPSSGRKVDCEAGLSKCQREVQVVLNSDTWARQGGPWNAQPLVISTSSSPSYHYNLNGYSAPEDDAEVLPDALLSSVTVYSSRLRRQLEEKEEATETAMPDNTMMDAGPSELIAAMLKESQTEELDVAAATETTFVEDTTQLDSRSGKLLSRPVDDGLLGEVKSGFQSLDEVGEEAIQQRPLPALRDAIKPGFCPPVRSRTFLRVLAQFAGGAACADQCVSDADCAGPTRCCPGECGSTCTHPVLLPTPLLPKPGACPAAAHPFGCPSDTKAVNDCASDSDCSGRAKCCSNGCSSTCTSPEENSSGPLMMSISPPVCTLKGEYAREQSQGEFSWCVDTTGQPIDDSFTRGSVRCSPNGTVLEQRALGPICPDPSVQPTVCRDECLHARCPFHPDAICVADPCNDCKIAFIDAQGHQLECTDRCSQPAETGHCRALFPRYFYNVSSQSCEEFIYGGCEGNENNFESIQECSQHCEKPVNVCELPKEPGMCRANFPRWAYNPETQLCEKFSFGGCGGNANNFHSYQQCASRCPDMVLCPQQSPLGEMTSCSRNEACSTKTCPNHPEARCSVDPCTCTPIFVDAKGNTVQCIVPESAVLQAEPRHAMHEVTQEVKQTTTAATTTTASPSTTTTTQSTTTTTATTESTTTTTASTTPTTTTTTTAAPSPVQRGKSLNHPHYTRCQKMRQNQLKKGANGELIPECDHLGRFQPIQCLPAKSNNGGYAVVSCWCVDEAGNQVANTTQFLRGEQTCRLVPVMAVAMTLGFPAMDHAQEEMEKEVRQQVGEILNGLSARTMESTLQVKSRQDGTVLTFTLVGDNKIDVASHLEDMVKSGHLALEMDGHTMPADSTSSKFYHKLDSTLKVASKPESMDRSLETREILAQALDIEAPYLAIIVVLSVLASILVCGLIIGLVLHRRRTTGTYPKDSGSTLASPPKPSKNSSDKSDVIPRGFPRVGINPSDVVQTPQLSPTVPRSKRQTRNAEAW</sequence>
<evidence type="ECO:0000259" key="12">
    <source>
        <dbReference type="PROSITE" id="PS51390"/>
    </source>
</evidence>
<evidence type="ECO:0008006" key="15">
    <source>
        <dbReference type="Google" id="ProtNLM"/>
    </source>
</evidence>
<proteinExistence type="predicted"/>
<accession>A0A8J2WIF2</accession>
<feature type="domain" description="Thyroglobulin type-1" evidence="10">
    <location>
        <begin position="84"/>
        <end position="154"/>
    </location>
</feature>
<dbReference type="InterPro" id="IPR008197">
    <property type="entry name" value="WAP_dom"/>
</dbReference>
<feature type="domain" description="Thyroglobulin type-1" evidence="10">
    <location>
        <begin position="1478"/>
        <end position="1538"/>
    </location>
</feature>
<name>A0A8J2WIF2_9CRUS</name>
<feature type="domain" description="Antistasin-like" evidence="11">
    <location>
        <begin position="413"/>
        <end position="438"/>
    </location>
</feature>
<dbReference type="PRINTS" id="PR00759">
    <property type="entry name" value="BASICPTASE"/>
</dbReference>
<evidence type="ECO:0000313" key="13">
    <source>
        <dbReference type="EMBL" id="CAH0105467.1"/>
    </source>
</evidence>
<keyword evidence="4 5" id="KW-1015">Disulfide bond</keyword>
<dbReference type="InterPro" id="IPR036880">
    <property type="entry name" value="Kunitz_BPTI_sf"/>
</dbReference>
<feature type="signal peptide" evidence="8">
    <location>
        <begin position="1"/>
        <end position="23"/>
    </location>
</feature>
<dbReference type="PANTHER" id="PTHR12352:SF31">
    <property type="entry name" value="PAPILIN-LIKE PROTEIN"/>
    <property type="match status" value="1"/>
</dbReference>
<protein>
    <recommendedName>
        <fullName evidence="15">Kunitz domain-containing protein</fullName>
    </recommendedName>
</protein>
<dbReference type="PROSITE" id="PS00280">
    <property type="entry name" value="BPTI_KUNITZ_1"/>
    <property type="match status" value="3"/>
</dbReference>
<dbReference type="PROSITE" id="PS00484">
    <property type="entry name" value="THYROGLOBULIN_1_1"/>
    <property type="match status" value="2"/>
</dbReference>
<evidence type="ECO:0000256" key="4">
    <source>
        <dbReference type="ARBA" id="ARBA00023157"/>
    </source>
</evidence>
<feature type="disulfide bond" evidence="5">
    <location>
        <begin position="1100"/>
        <end position="1107"/>
    </location>
</feature>
<dbReference type="CDD" id="cd00191">
    <property type="entry name" value="TY"/>
    <property type="match status" value="6"/>
</dbReference>
<feature type="domain" description="Thyroglobulin type-1" evidence="10">
    <location>
        <begin position="1861"/>
        <end position="1933"/>
    </location>
</feature>
<dbReference type="Pfam" id="PF14625">
    <property type="entry name" value="Lustrin_cystein"/>
    <property type="match status" value="4"/>
</dbReference>
<dbReference type="SUPFAM" id="SSF57610">
    <property type="entry name" value="Thyroglobulin type-1 domain"/>
    <property type="match status" value="7"/>
</dbReference>
<dbReference type="PANTHER" id="PTHR12352">
    <property type="entry name" value="SECRETED MODULAR CALCIUM-BINDING PROTEIN"/>
    <property type="match status" value="1"/>
</dbReference>
<feature type="domain" description="WAP" evidence="12">
    <location>
        <begin position="1371"/>
        <end position="1428"/>
    </location>
</feature>
<dbReference type="Pfam" id="PF00086">
    <property type="entry name" value="Thyroglobulin_1"/>
    <property type="match status" value="7"/>
</dbReference>
<dbReference type="Pfam" id="PF02822">
    <property type="entry name" value="Antistasin"/>
    <property type="match status" value="3"/>
</dbReference>
<organism evidence="13 14">
    <name type="scientific">Daphnia galeata</name>
    <dbReference type="NCBI Taxonomy" id="27404"/>
    <lineage>
        <taxon>Eukaryota</taxon>
        <taxon>Metazoa</taxon>
        <taxon>Ecdysozoa</taxon>
        <taxon>Arthropoda</taxon>
        <taxon>Crustacea</taxon>
        <taxon>Branchiopoda</taxon>
        <taxon>Diplostraca</taxon>
        <taxon>Cladocera</taxon>
        <taxon>Anomopoda</taxon>
        <taxon>Daphniidae</taxon>
        <taxon>Daphnia</taxon>
    </lineage>
</organism>
<dbReference type="InterPro" id="IPR051950">
    <property type="entry name" value="Dev_reg/Prot_inhib"/>
</dbReference>
<dbReference type="FunFam" id="4.10.410.10:FF:000004">
    <property type="entry name" value="Tissue factor pathway inhibitor"/>
    <property type="match status" value="1"/>
</dbReference>
<feature type="transmembrane region" description="Helical" evidence="7">
    <location>
        <begin position="2072"/>
        <end position="2096"/>
    </location>
</feature>
<keyword evidence="7" id="KW-1133">Transmembrane helix</keyword>
<comment type="caution">
    <text evidence="5">Lacks conserved residue(s) required for the propagation of feature annotation.</text>
</comment>
<evidence type="ECO:0000256" key="7">
    <source>
        <dbReference type="SAM" id="Phobius"/>
    </source>
</evidence>
<dbReference type="InterPro" id="IPR020901">
    <property type="entry name" value="Prtase_inh_Kunz-CS"/>
</dbReference>
<dbReference type="Pfam" id="PF00014">
    <property type="entry name" value="Kunitz_BPTI"/>
    <property type="match status" value="3"/>
</dbReference>
<gene>
    <name evidence="13" type="ORF">DGAL_LOCUS8491</name>
</gene>
<evidence type="ECO:0000259" key="11">
    <source>
        <dbReference type="PROSITE" id="PS51252"/>
    </source>
</evidence>
<feature type="domain" description="Thyroglobulin type-1" evidence="10">
    <location>
        <begin position="547"/>
        <end position="618"/>
    </location>
</feature>
<dbReference type="GO" id="GO:0005604">
    <property type="term" value="C:basement membrane"/>
    <property type="evidence" value="ECO:0007669"/>
    <property type="project" value="TreeGrafter"/>
</dbReference>
<dbReference type="GO" id="GO:0004867">
    <property type="term" value="F:serine-type endopeptidase inhibitor activity"/>
    <property type="evidence" value="ECO:0007669"/>
    <property type="project" value="InterPro"/>
</dbReference>
<dbReference type="Gene3D" id="4.10.410.10">
    <property type="entry name" value="Pancreatic trypsin inhibitor Kunitz domain"/>
    <property type="match status" value="3"/>
</dbReference>
<dbReference type="SUPFAM" id="SSF57256">
    <property type="entry name" value="Elafin-like"/>
    <property type="match status" value="3"/>
</dbReference>
<dbReference type="PROSITE" id="PS51390">
    <property type="entry name" value="WAP"/>
    <property type="match status" value="5"/>
</dbReference>
<dbReference type="SMART" id="SM00217">
    <property type="entry name" value="WAP"/>
    <property type="match status" value="5"/>
</dbReference>
<dbReference type="CDD" id="cd00109">
    <property type="entry name" value="Kunitz-type"/>
    <property type="match status" value="3"/>
</dbReference>
<dbReference type="InterPro" id="IPR036857">
    <property type="entry name" value="Thyroglobulin_1_sf"/>
</dbReference>
<dbReference type="Gene3D" id="2.10.22.10">
    <property type="entry name" value="Antistasin, domain 1"/>
    <property type="match status" value="3"/>
</dbReference>
<dbReference type="EMBL" id="CAKKLH010000190">
    <property type="protein sequence ID" value="CAH0105467.1"/>
    <property type="molecule type" value="Genomic_DNA"/>
</dbReference>
<dbReference type="PROSITE" id="PS51162">
    <property type="entry name" value="THYROGLOBULIN_1_2"/>
    <property type="match status" value="7"/>
</dbReference>
<comment type="subcellular location">
    <subcellularLocation>
        <location evidence="1">Secreted</location>
    </subcellularLocation>
</comment>
<evidence type="ECO:0000313" key="14">
    <source>
        <dbReference type="Proteomes" id="UP000789390"/>
    </source>
</evidence>
<dbReference type="Gene3D" id="4.10.800.10">
    <property type="entry name" value="Thyroglobulin type-1"/>
    <property type="match status" value="7"/>
</dbReference>
<keyword evidence="14" id="KW-1185">Reference proteome</keyword>
<feature type="domain" description="BPTI/Kunitz inhibitor" evidence="9">
    <location>
        <begin position="1664"/>
        <end position="1714"/>
    </location>
</feature>
<feature type="domain" description="Thyroglobulin type-1" evidence="10">
    <location>
        <begin position="1062"/>
        <end position="1128"/>
    </location>
</feature>
<feature type="disulfide bond" evidence="5">
    <location>
        <begin position="854"/>
        <end position="861"/>
    </location>
</feature>
<dbReference type="InterPro" id="IPR028150">
    <property type="entry name" value="Lustrin_cystein"/>
</dbReference>
<dbReference type="SMART" id="SM00211">
    <property type="entry name" value="TY"/>
    <property type="match status" value="7"/>
</dbReference>
<dbReference type="Pfam" id="PF00095">
    <property type="entry name" value="WAP"/>
    <property type="match status" value="5"/>
</dbReference>
<evidence type="ECO:0000256" key="8">
    <source>
        <dbReference type="SAM" id="SignalP"/>
    </source>
</evidence>
<keyword evidence="7" id="KW-0472">Membrane</keyword>
<keyword evidence="3" id="KW-0677">Repeat</keyword>
<dbReference type="InterPro" id="IPR036645">
    <property type="entry name" value="Elafin-like_sf"/>
</dbReference>
<dbReference type="InterPro" id="IPR002223">
    <property type="entry name" value="Kunitz_BPTI"/>
</dbReference>
<dbReference type="PROSITE" id="PS51252">
    <property type="entry name" value="ANTISTASIN"/>
    <property type="match status" value="3"/>
</dbReference>
<evidence type="ECO:0000259" key="10">
    <source>
        <dbReference type="PROSITE" id="PS51162"/>
    </source>
</evidence>
<dbReference type="Proteomes" id="UP000789390">
    <property type="component" value="Unassembled WGS sequence"/>
</dbReference>
<feature type="compositionally biased region" description="Polar residues" evidence="6">
    <location>
        <begin position="2143"/>
        <end position="2154"/>
    </location>
</feature>
<dbReference type="InterPro" id="IPR006150">
    <property type="entry name" value="Cys_repeat_1"/>
</dbReference>
<dbReference type="GO" id="GO:0005615">
    <property type="term" value="C:extracellular space"/>
    <property type="evidence" value="ECO:0007669"/>
    <property type="project" value="TreeGrafter"/>
</dbReference>
<feature type="domain" description="WAP" evidence="12">
    <location>
        <begin position="1434"/>
        <end position="1485"/>
    </location>
</feature>
<evidence type="ECO:0000256" key="2">
    <source>
        <dbReference type="ARBA" id="ARBA00022525"/>
    </source>
</evidence>
<evidence type="ECO:0000256" key="6">
    <source>
        <dbReference type="SAM" id="MobiDB-lite"/>
    </source>
</evidence>
<dbReference type="InterPro" id="IPR000716">
    <property type="entry name" value="Thyroglobulin_1"/>
</dbReference>
<dbReference type="GO" id="GO:0007160">
    <property type="term" value="P:cell-matrix adhesion"/>
    <property type="evidence" value="ECO:0007669"/>
    <property type="project" value="TreeGrafter"/>
</dbReference>
<feature type="compositionally biased region" description="Low complexity" evidence="6">
    <location>
        <begin position="1798"/>
        <end position="1849"/>
    </location>
</feature>
<evidence type="ECO:0000259" key="9">
    <source>
        <dbReference type="PROSITE" id="PS50279"/>
    </source>
</evidence>
<evidence type="ECO:0000256" key="1">
    <source>
        <dbReference type="ARBA" id="ARBA00004613"/>
    </source>
</evidence>
<reference evidence="13" key="1">
    <citation type="submission" date="2021-11" db="EMBL/GenBank/DDBJ databases">
        <authorList>
            <person name="Schell T."/>
        </authorList>
    </citation>
    <scope>NUCLEOTIDE SEQUENCE</scope>
    <source>
        <strain evidence="13">M5</strain>
    </source>
</reference>
<feature type="domain" description="WAP" evidence="12">
    <location>
        <begin position="29"/>
        <end position="83"/>
    </location>
</feature>
<dbReference type="SMART" id="SM00131">
    <property type="entry name" value="KU"/>
    <property type="match status" value="3"/>
</dbReference>
<feature type="region of interest" description="Disordered" evidence="6">
    <location>
        <begin position="2103"/>
        <end position="2167"/>
    </location>
</feature>
<feature type="domain" description="WAP" evidence="12">
    <location>
        <begin position="277"/>
        <end position="329"/>
    </location>
</feature>
<dbReference type="Gene3D" id="4.10.75.10">
    <property type="entry name" value="Elafin-like"/>
    <property type="match status" value="5"/>
</dbReference>
<dbReference type="InterPro" id="IPR004094">
    <property type="entry name" value="Antistasin-like"/>
</dbReference>
<feature type="domain" description="Antistasin-like" evidence="11">
    <location>
        <begin position="629"/>
        <end position="655"/>
    </location>
</feature>
<feature type="region of interest" description="Disordered" evidence="6">
    <location>
        <begin position="1795"/>
        <end position="1857"/>
    </location>
</feature>
<dbReference type="OrthoDB" id="406800at2759"/>
<evidence type="ECO:0000256" key="5">
    <source>
        <dbReference type="PROSITE-ProRule" id="PRU00500"/>
    </source>
</evidence>
<dbReference type="InterPro" id="IPR011061">
    <property type="entry name" value="Hirudin/antistatin"/>
</dbReference>
<keyword evidence="2" id="KW-0964">Secreted</keyword>
<feature type="domain" description="Thyroglobulin type-1" evidence="10">
    <location>
        <begin position="331"/>
        <end position="400"/>
    </location>
</feature>
<dbReference type="SMART" id="SM00289">
    <property type="entry name" value="WR1"/>
    <property type="match status" value="5"/>
</dbReference>
<feature type="domain" description="Antistasin-like" evidence="11">
    <location>
        <begin position="160"/>
        <end position="185"/>
    </location>
</feature>
<keyword evidence="8" id="KW-0732">Signal</keyword>
<keyword evidence="7" id="KW-0812">Transmembrane</keyword>
<feature type="domain" description="WAP" evidence="12">
    <location>
        <begin position="764"/>
        <end position="811"/>
    </location>
</feature>
<feature type="domain" description="BPTI/Kunitz inhibitor" evidence="9">
    <location>
        <begin position="1607"/>
        <end position="1657"/>
    </location>
</feature>
<evidence type="ECO:0000256" key="3">
    <source>
        <dbReference type="ARBA" id="ARBA00022737"/>
    </source>
</evidence>
<dbReference type="SUPFAM" id="SSF57262">
    <property type="entry name" value="Leech antihemostatic proteins"/>
    <property type="match status" value="2"/>
</dbReference>
<dbReference type="CDD" id="cd00199">
    <property type="entry name" value="WAP"/>
    <property type="match status" value="2"/>
</dbReference>
<comment type="caution">
    <text evidence="13">The sequence shown here is derived from an EMBL/GenBank/DDBJ whole genome shotgun (WGS) entry which is preliminary data.</text>
</comment>
<feature type="disulfide bond" evidence="5">
    <location>
        <begin position="124"/>
        <end position="131"/>
    </location>
</feature>
<dbReference type="PROSITE" id="PS50279">
    <property type="entry name" value="BPTI_KUNITZ_2"/>
    <property type="match status" value="3"/>
</dbReference>
<feature type="domain" description="Thyroglobulin type-1" evidence="10">
    <location>
        <begin position="813"/>
        <end position="884"/>
    </location>
</feature>
<feature type="disulfide bond" evidence="5">
    <location>
        <begin position="370"/>
        <end position="377"/>
    </location>
</feature>